<evidence type="ECO:0000313" key="6">
    <source>
        <dbReference type="EMBL" id="GGC69238.1"/>
    </source>
</evidence>
<keyword evidence="4" id="KW-0804">Transcription</keyword>
<dbReference type="PROSITE" id="PS50931">
    <property type="entry name" value="HTH_LYSR"/>
    <property type="match status" value="1"/>
</dbReference>
<dbReference type="CDD" id="cd08422">
    <property type="entry name" value="PBP2_CrgA_like"/>
    <property type="match status" value="1"/>
</dbReference>
<dbReference type="SUPFAM" id="SSF46785">
    <property type="entry name" value="Winged helix' DNA-binding domain"/>
    <property type="match status" value="1"/>
</dbReference>
<dbReference type="GO" id="GO:0003677">
    <property type="term" value="F:DNA binding"/>
    <property type="evidence" value="ECO:0007669"/>
    <property type="project" value="UniProtKB-KW"/>
</dbReference>
<keyword evidence="7" id="KW-1185">Reference proteome</keyword>
<dbReference type="InterPro" id="IPR036390">
    <property type="entry name" value="WH_DNA-bd_sf"/>
</dbReference>
<comment type="caution">
    <text evidence="6">The sequence shown here is derived from an EMBL/GenBank/DDBJ whole genome shotgun (WGS) entry which is preliminary data.</text>
</comment>
<dbReference type="SUPFAM" id="SSF53850">
    <property type="entry name" value="Periplasmic binding protein-like II"/>
    <property type="match status" value="1"/>
</dbReference>
<dbReference type="RefSeq" id="WP_188565319.1">
    <property type="nucleotide sequence ID" value="NZ_BMED01000001.1"/>
</dbReference>
<dbReference type="Gene3D" id="3.40.190.290">
    <property type="match status" value="1"/>
</dbReference>
<reference evidence="6" key="2">
    <citation type="submission" date="2020-09" db="EMBL/GenBank/DDBJ databases">
        <authorList>
            <person name="Sun Q."/>
            <person name="Zhou Y."/>
        </authorList>
    </citation>
    <scope>NUCLEOTIDE SEQUENCE</scope>
    <source>
        <strain evidence="6">CGMCC 1.10998</strain>
    </source>
</reference>
<dbReference type="InterPro" id="IPR005119">
    <property type="entry name" value="LysR_subst-bd"/>
</dbReference>
<evidence type="ECO:0000256" key="3">
    <source>
        <dbReference type="ARBA" id="ARBA00023125"/>
    </source>
</evidence>
<keyword evidence="2" id="KW-0805">Transcription regulation</keyword>
<dbReference type="InterPro" id="IPR036388">
    <property type="entry name" value="WH-like_DNA-bd_sf"/>
</dbReference>
<dbReference type="PANTHER" id="PTHR30537">
    <property type="entry name" value="HTH-TYPE TRANSCRIPTIONAL REGULATOR"/>
    <property type="match status" value="1"/>
</dbReference>
<dbReference type="InterPro" id="IPR000847">
    <property type="entry name" value="LysR_HTH_N"/>
</dbReference>
<dbReference type="EMBL" id="BMED01000001">
    <property type="protein sequence ID" value="GGC69238.1"/>
    <property type="molecule type" value="Genomic_DNA"/>
</dbReference>
<reference evidence="6" key="1">
    <citation type="journal article" date="2014" name="Int. J. Syst. Evol. Microbiol.">
        <title>Complete genome sequence of Corynebacterium casei LMG S-19264T (=DSM 44701T), isolated from a smear-ripened cheese.</title>
        <authorList>
            <consortium name="US DOE Joint Genome Institute (JGI-PGF)"/>
            <person name="Walter F."/>
            <person name="Albersmeier A."/>
            <person name="Kalinowski J."/>
            <person name="Ruckert C."/>
        </authorList>
    </citation>
    <scope>NUCLEOTIDE SEQUENCE</scope>
    <source>
        <strain evidence="6">CGMCC 1.10998</strain>
    </source>
</reference>
<name>A0A916UER7_9BURK</name>
<evidence type="ECO:0000256" key="2">
    <source>
        <dbReference type="ARBA" id="ARBA00023015"/>
    </source>
</evidence>
<evidence type="ECO:0000313" key="7">
    <source>
        <dbReference type="Proteomes" id="UP000637423"/>
    </source>
</evidence>
<comment type="similarity">
    <text evidence="1">Belongs to the LysR transcriptional regulatory family.</text>
</comment>
<evidence type="ECO:0000256" key="1">
    <source>
        <dbReference type="ARBA" id="ARBA00009437"/>
    </source>
</evidence>
<dbReference type="Pfam" id="PF03466">
    <property type="entry name" value="LysR_substrate"/>
    <property type="match status" value="1"/>
</dbReference>
<evidence type="ECO:0000256" key="4">
    <source>
        <dbReference type="ARBA" id="ARBA00023163"/>
    </source>
</evidence>
<accession>A0A916UER7</accession>
<dbReference type="FunFam" id="1.10.10.10:FF:000001">
    <property type="entry name" value="LysR family transcriptional regulator"/>
    <property type="match status" value="1"/>
</dbReference>
<organism evidence="6 7">
    <name type="scientific">Undibacterium terreum</name>
    <dbReference type="NCBI Taxonomy" id="1224302"/>
    <lineage>
        <taxon>Bacteria</taxon>
        <taxon>Pseudomonadati</taxon>
        <taxon>Pseudomonadota</taxon>
        <taxon>Betaproteobacteria</taxon>
        <taxon>Burkholderiales</taxon>
        <taxon>Oxalobacteraceae</taxon>
        <taxon>Undibacterium</taxon>
    </lineage>
</organism>
<dbReference type="Gene3D" id="1.10.10.10">
    <property type="entry name" value="Winged helix-like DNA-binding domain superfamily/Winged helix DNA-binding domain"/>
    <property type="match status" value="1"/>
</dbReference>
<protein>
    <submittedName>
        <fullName evidence="6">Transcriptional regulator</fullName>
    </submittedName>
</protein>
<gene>
    <name evidence="6" type="ORF">GCM10011396_15320</name>
</gene>
<dbReference type="GO" id="GO:0003700">
    <property type="term" value="F:DNA-binding transcription factor activity"/>
    <property type="evidence" value="ECO:0007669"/>
    <property type="project" value="InterPro"/>
</dbReference>
<keyword evidence="3" id="KW-0238">DNA-binding</keyword>
<dbReference type="InterPro" id="IPR058163">
    <property type="entry name" value="LysR-type_TF_proteobact-type"/>
</dbReference>
<dbReference type="PANTHER" id="PTHR30537:SF5">
    <property type="entry name" value="HTH-TYPE TRANSCRIPTIONAL ACTIVATOR TTDR-RELATED"/>
    <property type="match status" value="1"/>
</dbReference>
<proteinExistence type="inferred from homology"/>
<dbReference type="Proteomes" id="UP000637423">
    <property type="component" value="Unassembled WGS sequence"/>
</dbReference>
<evidence type="ECO:0000259" key="5">
    <source>
        <dbReference type="PROSITE" id="PS50931"/>
    </source>
</evidence>
<dbReference type="AlphaFoldDB" id="A0A916UER7"/>
<feature type="domain" description="HTH lysR-type" evidence="5">
    <location>
        <begin position="1"/>
        <end position="59"/>
    </location>
</feature>
<sequence>MDRLDALRMFCKVVEFGGFSRAADKMGVSTSSVTNQIAALEKHFNIKLLNRTTRSMSLTEEGRQCYEQALRLISDMEDLEGSLLQSNQKPSGSLRVDMPSIISRMYVAPALPRFIAAYPDITLKITVGDRNIDMVEEGVDVLIRIGDLPSSNLIAKSLYKTDYVCCASPAFLEKHGVPATPEDLAQFPCLSFLKPNSRQVRPWTFEKDGEKFQHIPQPLIAIDHVASLIEAAKAGAGIVQHMSVSVAESLRAGSLVPILRDWAAPGPEVSVLFQQKHHRAAKIKAFVDFAEDLFKN</sequence>
<dbReference type="Pfam" id="PF00126">
    <property type="entry name" value="HTH_1"/>
    <property type="match status" value="1"/>
</dbReference>